<dbReference type="PANTHER" id="PTHR48111:SF52">
    <property type="entry name" value="TRANSCRIPTIONAL REGULATORY PROTEIN YVRH"/>
    <property type="match status" value="1"/>
</dbReference>
<feature type="DNA-binding region" description="OmpR/PhoB-type" evidence="8">
    <location>
        <begin position="147"/>
        <end position="246"/>
    </location>
</feature>
<reference evidence="11 12" key="1">
    <citation type="submission" date="2018-01" db="EMBL/GenBank/DDBJ databases">
        <title>Genome sequence of the PGP bacterium Paenibacillus illinoisensis E3.</title>
        <authorList>
            <person name="Rolli E."/>
            <person name="Marasco R."/>
            <person name="Bessem C."/>
            <person name="Michoud G."/>
            <person name="Gaiarsa S."/>
            <person name="Borin S."/>
            <person name="Daffonchio D."/>
        </authorList>
    </citation>
    <scope>NUCLEOTIDE SEQUENCE [LARGE SCALE GENOMIC DNA]</scope>
    <source>
        <strain evidence="11 12">E3</strain>
    </source>
</reference>
<dbReference type="GO" id="GO:0000156">
    <property type="term" value="F:phosphorelay response regulator activity"/>
    <property type="evidence" value="ECO:0007669"/>
    <property type="project" value="TreeGrafter"/>
</dbReference>
<proteinExistence type="predicted"/>
<dbReference type="Gene3D" id="3.40.50.2300">
    <property type="match status" value="1"/>
</dbReference>
<dbReference type="OrthoDB" id="9790442at2"/>
<dbReference type="Gene3D" id="1.10.10.10">
    <property type="entry name" value="Winged helix-like DNA-binding domain superfamily/Winged helix DNA-binding domain"/>
    <property type="match status" value="1"/>
</dbReference>
<evidence type="ECO:0000259" key="10">
    <source>
        <dbReference type="PROSITE" id="PS51755"/>
    </source>
</evidence>
<keyword evidence="5 8" id="KW-0238">DNA-binding</keyword>
<dbReference type="Gene3D" id="6.10.250.690">
    <property type="match status" value="1"/>
</dbReference>
<dbReference type="GO" id="GO:0005829">
    <property type="term" value="C:cytosol"/>
    <property type="evidence" value="ECO:0007669"/>
    <property type="project" value="TreeGrafter"/>
</dbReference>
<dbReference type="AlphaFoldDB" id="A0A2W0C6E8"/>
<feature type="modified residue" description="4-aspartylphosphate" evidence="7">
    <location>
        <position position="55"/>
    </location>
</feature>
<dbReference type="InterPro" id="IPR001867">
    <property type="entry name" value="OmpR/PhoB-type_DNA-bd"/>
</dbReference>
<dbReference type="SMART" id="SM00448">
    <property type="entry name" value="REC"/>
    <property type="match status" value="1"/>
</dbReference>
<evidence type="ECO:0000256" key="5">
    <source>
        <dbReference type="ARBA" id="ARBA00023125"/>
    </source>
</evidence>
<dbReference type="CDD" id="cd00383">
    <property type="entry name" value="trans_reg_C"/>
    <property type="match status" value="1"/>
</dbReference>
<evidence type="ECO:0000256" key="7">
    <source>
        <dbReference type="PROSITE-ProRule" id="PRU00169"/>
    </source>
</evidence>
<keyword evidence="6" id="KW-0804">Transcription</keyword>
<evidence type="ECO:0000256" key="6">
    <source>
        <dbReference type="ARBA" id="ARBA00023163"/>
    </source>
</evidence>
<evidence type="ECO:0000313" key="11">
    <source>
        <dbReference type="EMBL" id="PYY27577.1"/>
    </source>
</evidence>
<organism evidence="11 12">
    <name type="scientific">Paenibacillus illinoisensis</name>
    <dbReference type="NCBI Taxonomy" id="59845"/>
    <lineage>
        <taxon>Bacteria</taxon>
        <taxon>Bacillati</taxon>
        <taxon>Bacillota</taxon>
        <taxon>Bacilli</taxon>
        <taxon>Bacillales</taxon>
        <taxon>Paenibacillaceae</taxon>
        <taxon>Paenibacillus</taxon>
    </lineage>
</organism>
<dbReference type="SUPFAM" id="SSF52172">
    <property type="entry name" value="CheY-like"/>
    <property type="match status" value="1"/>
</dbReference>
<accession>A0A2W0C6E8</accession>
<dbReference type="CDD" id="cd17574">
    <property type="entry name" value="REC_OmpR"/>
    <property type="match status" value="1"/>
</dbReference>
<name>A0A2W0C6E8_9BACL</name>
<dbReference type="Pfam" id="PF00072">
    <property type="entry name" value="Response_reg"/>
    <property type="match status" value="1"/>
</dbReference>
<dbReference type="GO" id="GO:0006355">
    <property type="term" value="P:regulation of DNA-templated transcription"/>
    <property type="evidence" value="ECO:0007669"/>
    <property type="project" value="InterPro"/>
</dbReference>
<dbReference type="Proteomes" id="UP000247459">
    <property type="component" value="Unassembled WGS sequence"/>
</dbReference>
<dbReference type="GO" id="GO:0000976">
    <property type="term" value="F:transcription cis-regulatory region binding"/>
    <property type="evidence" value="ECO:0007669"/>
    <property type="project" value="TreeGrafter"/>
</dbReference>
<evidence type="ECO:0000256" key="2">
    <source>
        <dbReference type="ARBA" id="ARBA00022553"/>
    </source>
</evidence>
<dbReference type="PROSITE" id="PS51755">
    <property type="entry name" value="OMPR_PHOB"/>
    <property type="match status" value="1"/>
</dbReference>
<keyword evidence="3" id="KW-0902">Two-component regulatory system</keyword>
<evidence type="ECO:0000256" key="3">
    <source>
        <dbReference type="ARBA" id="ARBA00023012"/>
    </source>
</evidence>
<evidence type="ECO:0000256" key="4">
    <source>
        <dbReference type="ARBA" id="ARBA00023015"/>
    </source>
</evidence>
<dbReference type="PANTHER" id="PTHR48111">
    <property type="entry name" value="REGULATOR OF RPOS"/>
    <property type="match status" value="1"/>
</dbReference>
<dbReference type="SMART" id="SM00862">
    <property type="entry name" value="Trans_reg_C"/>
    <property type="match status" value="1"/>
</dbReference>
<dbReference type="FunFam" id="1.10.10.10:FF:000018">
    <property type="entry name" value="DNA-binding response regulator ResD"/>
    <property type="match status" value="1"/>
</dbReference>
<keyword evidence="4" id="KW-0805">Transcription regulation</keyword>
<feature type="domain" description="OmpR/PhoB-type" evidence="10">
    <location>
        <begin position="147"/>
        <end position="246"/>
    </location>
</feature>
<dbReference type="InterPro" id="IPR036388">
    <property type="entry name" value="WH-like_DNA-bd_sf"/>
</dbReference>
<comment type="caution">
    <text evidence="11">The sequence shown here is derived from an EMBL/GenBank/DDBJ whole genome shotgun (WGS) entry which is preliminary data.</text>
</comment>
<dbReference type="Pfam" id="PF00486">
    <property type="entry name" value="Trans_reg_C"/>
    <property type="match status" value="1"/>
</dbReference>
<dbReference type="InterPro" id="IPR011006">
    <property type="entry name" value="CheY-like_superfamily"/>
</dbReference>
<evidence type="ECO:0000313" key="12">
    <source>
        <dbReference type="Proteomes" id="UP000247459"/>
    </source>
</evidence>
<feature type="domain" description="Response regulatory" evidence="9">
    <location>
        <begin position="5"/>
        <end position="119"/>
    </location>
</feature>
<sequence length="253" mass="28896">MDNVSILLVDDEQAILHMLKTVLLKEQFVDIDTVTTGEEAIAACEKKTYHCIVLDVMLPGRSGLEICPFLRQLTDAPILFLTAKTTDYDKLTGFAVGGDDYVVKPFNPLEVVARMKSLLKRYLPRQTESGRQLPNHDVNTSPSSPQEGIYDYGRFQLNEHAGELRVDGQLVGCPALVYQLLLFFCKHPNRIFTKSELYERVWESEAIRDDNTVMVHIHRIRERIEADPSRPELLVNVRGLGYKLVLPEEELRR</sequence>
<dbReference type="InterPro" id="IPR039420">
    <property type="entry name" value="WalR-like"/>
</dbReference>
<keyword evidence="2 7" id="KW-0597">Phosphoprotein</keyword>
<gene>
    <name evidence="11" type="ORF">PIL02S_04170</name>
</gene>
<dbReference type="InterPro" id="IPR016032">
    <property type="entry name" value="Sig_transdc_resp-reg_C-effctor"/>
</dbReference>
<comment type="subcellular location">
    <subcellularLocation>
        <location evidence="1">Cytoplasm</location>
    </subcellularLocation>
</comment>
<dbReference type="EMBL" id="PRLG01000021">
    <property type="protein sequence ID" value="PYY27577.1"/>
    <property type="molecule type" value="Genomic_DNA"/>
</dbReference>
<evidence type="ECO:0000256" key="8">
    <source>
        <dbReference type="PROSITE-ProRule" id="PRU01091"/>
    </source>
</evidence>
<evidence type="ECO:0000256" key="1">
    <source>
        <dbReference type="ARBA" id="ARBA00004496"/>
    </source>
</evidence>
<dbReference type="RefSeq" id="WP_110821326.1">
    <property type="nucleotide sequence ID" value="NZ_PRLG01000021.1"/>
</dbReference>
<dbReference type="GO" id="GO:0032993">
    <property type="term" value="C:protein-DNA complex"/>
    <property type="evidence" value="ECO:0007669"/>
    <property type="project" value="TreeGrafter"/>
</dbReference>
<dbReference type="SUPFAM" id="SSF46894">
    <property type="entry name" value="C-terminal effector domain of the bipartite response regulators"/>
    <property type="match status" value="1"/>
</dbReference>
<protein>
    <submittedName>
        <fullName evidence="11">Two-component response regulator</fullName>
    </submittedName>
</protein>
<dbReference type="PROSITE" id="PS50110">
    <property type="entry name" value="RESPONSE_REGULATORY"/>
    <property type="match status" value="1"/>
</dbReference>
<evidence type="ECO:0000259" key="9">
    <source>
        <dbReference type="PROSITE" id="PS50110"/>
    </source>
</evidence>
<dbReference type="InterPro" id="IPR001789">
    <property type="entry name" value="Sig_transdc_resp-reg_receiver"/>
</dbReference>